<name>A0ABR1VJX6_9PEZI</name>
<accession>A0ABR1VJX6</accession>
<sequence length="446" mass="50006">MPLLGSAGAALVSAEDQRSGAGKRSAHPMSVWLERSLVPSEVTEREREHAHEHDDLLEARDKEATMLYLAIKATREDLEQAGQNQIPNMSENTKPAPSGAKSTSLTRKLGNLFLRQNKHTSPGAEKKTRRPKLLPNTNSPSASQVAAAQTSKIVDFAYPRSTVPSPTPSPGSLPVVKTLPAPHRASSTPSKSSKKPEVPFTVDNILDMLQKVNFCKDNGGGEAAEQLAFMIRRSELAGTQFPLGYLDDACYRWQPSETPCAPQSMVDNYDNEYYHIWDHLCTYIIRVQWFNRQYVDCSDADAFTCYQLGDIWTSEQDNPREAQELMNQGKKSVSFWRDSHFKLMVEIVEAKSETGEFTGRPTGPVWVVNYTGCRREHAQENAKTKLERVQVARVADSLQELINCKGKMWPKFEDRGAHHLEWYPCYQEVESGPILRLPFAGFESCG</sequence>
<comment type="caution">
    <text evidence="2">The sequence shown here is derived from an EMBL/GenBank/DDBJ whole genome shotgun (WGS) entry which is preliminary data.</text>
</comment>
<evidence type="ECO:0000256" key="1">
    <source>
        <dbReference type="SAM" id="MobiDB-lite"/>
    </source>
</evidence>
<feature type="region of interest" description="Disordered" evidence="1">
    <location>
        <begin position="113"/>
        <end position="146"/>
    </location>
</feature>
<protein>
    <submittedName>
        <fullName evidence="2">Uncharacterized protein</fullName>
    </submittedName>
</protein>
<dbReference type="EMBL" id="JAQQWM010000003">
    <property type="protein sequence ID" value="KAK8071548.1"/>
    <property type="molecule type" value="Genomic_DNA"/>
</dbReference>
<feature type="compositionally biased region" description="Polar residues" evidence="1">
    <location>
        <begin position="135"/>
        <end position="146"/>
    </location>
</feature>
<reference evidence="2 3" key="1">
    <citation type="submission" date="2023-01" db="EMBL/GenBank/DDBJ databases">
        <title>Analysis of 21 Apiospora genomes using comparative genomics revels a genus with tremendous synthesis potential of carbohydrate active enzymes and secondary metabolites.</title>
        <authorList>
            <person name="Sorensen T."/>
        </authorList>
    </citation>
    <scope>NUCLEOTIDE SEQUENCE [LARGE SCALE GENOMIC DNA]</scope>
    <source>
        <strain evidence="2 3">CBS 83171</strain>
    </source>
</reference>
<dbReference type="Proteomes" id="UP001446871">
    <property type="component" value="Unassembled WGS sequence"/>
</dbReference>
<keyword evidence="3" id="KW-1185">Reference proteome</keyword>
<feature type="region of interest" description="Disordered" evidence="1">
    <location>
        <begin position="161"/>
        <end position="197"/>
    </location>
</feature>
<proteinExistence type="predicted"/>
<evidence type="ECO:0000313" key="3">
    <source>
        <dbReference type="Proteomes" id="UP001446871"/>
    </source>
</evidence>
<evidence type="ECO:0000313" key="2">
    <source>
        <dbReference type="EMBL" id="KAK8071548.1"/>
    </source>
</evidence>
<gene>
    <name evidence="2" type="ORF">PG996_004896</name>
</gene>
<organism evidence="2 3">
    <name type="scientific">Apiospora saccharicola</name>
    <dbReference type="NCBI Taxonomy" id="335842"/>
    <lineage>
        <taxon>Eukaryota</taxon>
        <taxon>Fungi</taxon>
        <taxon>Dikarya</taxon>
        <taxon>Ascomycota</taxon>
        <taxon>Pezizomycotina</taxon>
        <taxon>Sordariomycetes</taxon>
        <taxon>Xylariomycetidae</taxon>
        <taxon>Amphisphaeriales</taxon>
        <taxon>Apiosporaceae</taxon>
        <taxon>Apiospora</taxon>
    </lineage>
</organism>